<evidence type="ECO:0000313" key="1">
    <source>
        <dbReference type="EMBL" id="MDY0395124.1"/>
    </source>
</evidence>
<name>A0ABU5C993_9BACI</name>
<organism evidence="1 2">
    <name type="scientific">Tigheibacillus halophilus</name>
    <dbReference type="NCBI Taxonomy" id="361280"/>
    <lineage>
        <taxon>Bacteria</taxon>
        <taxon>Bacillati</taxon>
        <taxon>Bacillota</taxon>
        <taxon>Bacilli</taxon>
        <taxon>Bacillales</taxon>
        <taxon>Bacillaceae</taxon>
        <taxon>Tigheibacillus</taxon>
    </lineage>
</organism>
<keyword evidence="2" id="KW-1185">Reference proteome</keyword>
<dbReference type="PROSITE" id="PS51257">
    <property type="entry name" value="PROKAR_LIPOPROTEIN"/>
    <property type="match status" value="1"/>
</dbReference>
<reference evidence="1 2" key="1">
    <citation type="submission" date="2023-10" db="EMBL/GenBank/DDBJ databases">
        <title>Virgibacillus halophilus 5B73C genome.</title>
        <authorList>
            <person name="Miliotis G."/>
            <person name="Sengupta P."/>
            <person name="Hameed A."/>
            <person name="Chuvochina M."/>
            <person name="Mcdonagh F."/>
            <person name="Simpson A.C."/>
            <person name="Singh N.K."/>
            <person name="Rekha P.D."/>
            <person name="Raman K."/>
            <person name="Hugenholtz P."/>
            <person name="Venkateswaran K."/>
        </authorList>
    </citation>
    <scope>NUCLEOTIDE SEQUENCE [LARGE SCALE GENOMIC DNA]</scope>
    <source>
        <strain evidence="1 2">5B73C</strain>
    </source>
</reference>
<accession>A0ABU5C993</accession>
<proteinExistence type="predicted"/>
<sequence length="161" mass="17754">MKKIYLLAITILVSVVITGCSSSKDSTSKDKTETTILTNTGDKEKDKNKNEKKKDIYQIAETANTESSNGGHPYSVKVNSFEIINDKSASGVSMKDAGYTKDDPDARFAVANATNKNTGDKPFVPNDEIEAQIESKVTPQKMIIRILLSRKETKNLHLVTR</sequence>
<evidence type="ECO:0008006" key="3">
    <source>
        <dbReference type="Google" id="ProtNLM"/>
    </source>
</evidence>
<dbReference type="Proteomes" id="UP001281447">
    <property type="component" value="Unassembled WGS sequence"/>
</dbReference>
<comment type="caution">
    <text evidence="1">The sequence shown here is derived from an EMBL/GenBank/DDBJ whole genome shotgun (WGS) entry which is preliminary data.</text>
</comment>
<protein>
    <recommendedName>
        <fullName evidence="3">Lipoprotein</fullName>
    </recommendedName>
</protein>
<gene>
    <name evidence="1" type="ORF">RWE15_12700</name>
</gene>
<dbReference type="RefSeq" id="WP_390355939.1">
    <property type="nucleotide sequence ID" value="NZ_JBHUIZ010000012.1"/>
</dbReference>
<dbReference type="EMBL" id="JAWDIP010000003">
    <property type="protein sequence ID" value="MDY0395124.1"/>
    <property type="molecule type" value="Genomic_DNA"/>
</dbReference>
<evidence type="ECO:0000313" key="2">
    <source>
        <dbReference type="Proteomes" id="UP001281447"/>
    </source>
</evidence>